<feature type="chain" id="PRO_5038350454" description="DUF3558 domain-containing protein" evidence="1">
    <location>
        <begin position="22"/>
        <end position="81"/>
    </location>
</feature>
<dbReference type="Proteomes" id="UP000470951">
    <property type="component" value="Unassembled WGS sequence"/>
</dbReference>
<dbReference type="RefSeq" id="WP_164221153.1">
    <property type="nucleotide sequence ID" value="NZ_JAAGMS010000282.1"/>
</dbReference>
<comment type="caution">
    <text evidence="2">The sequence shown here is derived from an EMBL/GenBank/DDBJ whole genome shotgun (WGS) entry which is preliminary data.</text>
</comment>
<evidence type="ECO:0008006" key="4">
    <source>
        <dbReference type="Google" id="ProtNLM"/>
    </source>
</evidence>
<keyword evidence="1" id="KW-0732">Signal</keyword>
<gene>
    <name evidence="2" type="ORF">G3I58_25280</name>
</gene>
<name>A0A7K3RGX6_STRAQ</name>
<evidence type="ECO:0000313" key="3">
    <source>
        <dbReference type="Proteomes" id="UP000470951"/>
    </source>
</evidence>
<proteinExistence type="predicted"/>
<dbReference type="PROSITE" id="PS51257">
    <property type="entry name" value="PROKAR_LIPOPROTEIN"/>
    <property type="match status" value="1"/>
</dbReference>
<evidence type="ECO:0000256" key="1">
    <source>
        <dbReference type="SAM" id="SignalP"/>
    </source>
</evidence>
<feature type="signal peptide" evidence="1">
    <location>
        <begin position="1"/>
        <end position="21"/>
    </location>
</feature>
<dbReference type="AlphaFoldDB" id="A0A7K3RGX6"/>
<evidence type="ECO:0000313" key="2">
    <source>
        <dbReference type="EMBL" id="NEC01272.1"/>
    </source>
</evidence>
<organism evidence="2 3">
    <name type="scientific">Streptomyces anulatus</name>
    <name type="common">Streptomyces chrysomallus</name>
    <dbReference type="NCBI Taxonomy" id="1892"/>
    <lineage>
        <taxon>Bacteria</taxon>
        <taxon>Bacillati</taxon>
        <taxon>Actinomycetota</taxon>
        <taxon>Actinomycetes</taxon>
        <taxon>Kitasatosporales</taxon>
        <taxon>Streptomycetaceae</taxon>
        <taxon>Streptomyces</taxon>
    </lineage>
</organism>
<protein>
    <recommendedName>
        <fullName evidence="4">DUF3558 domain-containing protein</fullName>
    </recommendedName>
</protein>
<reference evidence="2 3" key="1">
    <citation type="submission" date="2020-01" db="EMBL/GenBank/DDBJ databases">
        <title>Insect and environment-associated Actinomycetes.</title>
        <authorList>
            <person name="Currrie C."/>
            <person name="Chevrette M."/>
            <person name="Carlson C."/>
            <person name="Stubbendieck R."/>
            <person name="Wendt-Pienkowski E."/>
        </authorList>
    </citation>
    <scope>NUCLEOTIDE SEQUENCE [LARGE SCALE GENOMIC DNA]</scope>
    <source>
        <strain evidence="2 3">SID7903</strain>
    </source>
</reference>
<sequence length="81" mass="7809">MRAGGRACSVGVVVAGLLAFAAVGCSGDGKAGATGERATEAIDLCGGEAVSAEVAESLAMAKELGCENNGGLKDRPSLDPA</sequence>
<dbReference type="EMBL" id="JAAGMS010000282">
    <property type="protein sequence ID" value="NEC01272.1"/>
    <property type="molecule type" value="Genomic_DNA"/>
</dbReference>
<accession>A0A7K3RGX6</accession>